<sequence>MIHDTKRYRPETLNLCDVLRDDGINLLNDYKRIPLSLSTGRDADGKLVHDDLIEALDQIDWFSALKDTAWATCTKVSWKRTSETKFGAGQYFTPRALIPVPRVSLIVSG</sequence>
<comment type="caution">
    <text evidence="1">The sequence shown here is derived from an EMBL/GenBank/DDBJ whole genome shotgun (WGS) entry which is preliminary data.</text>
</comment>
<dbReference type="EMBL" id="BMNN01000004">
    <property type="protein sequence ID" value="GGJ04372.1"/>
    <property type="molecule type" value="Genomic_DNA"/>
</dbReference>
<reference evidence="2" key="1">
    <citation type="journal article" date="2019" name="Int. J. Syst. Evol. Microbiol.">
        <title>The Global Catalogue of Microorganisms (GCM) 10K type strain sequencing project: providing services to taxonomists for standard genome sequencing and annotation.</title>
        <authorList>
            <consortium name="The Broad Institute Genomics Platform"/>
            <consortium name="The Broad Institute Genome Sequencing Center for Infectious Disease"/>
            <person name="Wu L."/>
            <person name="Ma J."/>
        </authorList>
    </citation>
    <scope>NUCLEOTIDE SEQUENCE [LARGE SCALE GENOMIC DNA]</scope>
    <source>
        <strain evidence="2">JCM 11590</strain>
    </source>
</reference>
<accession>A0ABQ2CQZ0</accession>
<name>A0ABQ2CQZ0_9GAMM</name>
<dbReference type="Proteomes" id="UP000633263">
    <property type="component" value="Unassembled WGS sequence"/>
</dbReference>
<keyword evidence="2" id="KW-1185">Reference proteome</keyword>
<organism evidence="1 2">
    <name type="scientific">Halopseudomonas pertucinogena</name>
    <dbReference type="NCBI Taxonomy" id="86175"/>
    <lineage>
        <taxon>Bacteria</taxon>
        <taxon>Pseudomonadati</taxon>
        <taxon>Pseudomonadota</taxon>
        <taxon>Gammaproteobacteria</taxon>
        <taxon>Pseudomonadales</taxon>
        <taxon>Pseudomonadaceae</taxon>
        <taxon>Halopseudomonas</taxon>
    </lineage>
</organism>
<protein>
    <submittedName>
        <fullName evidence="1">Uncharacterized protein</fullName>
    </submittedName>
</protein>
<evidence type="ECO:0000313" key="2">
    <source>
        <dbReference type="Proteomes" id="UP000633263"/>
    </source>
</evidence>
<proteinExistence type="predicted"/>
<gene>
    <name evidence="1" type="ORF">GCM10009083_21570</name>
</gene>
<evidence type="ECO:0000313" key="1">
    <source>
        <dbReference type="EMBL" id="GGJ04372.1"/>
    </source>
</evidence>